<dbReference type="Pfam" id="PF16661">
    <property type="entry name" value="Lactamase_B_6"/>
    <property type="match status" value="1"/>
</dbReference>
<dbReference type="Gene3D" id="3.60.15.10">
    <property type="entry name" value="Ribonuclease Z/Hydroxyacylglutathione hydrolase-like"/>
    <property type="match status" value="1"/>
</dbReference>
<dbReference type="SMART" id="SM01027">
    <property type="entry name" value="Beta-Casp"/>
    <property type="match status" value="1"/>
</dbReference>
<dbReference type="STRING" id="1664694.A0A0N1NZN9"/>
<dbReference type="GeneID" id="28742123"/>
<dbReference type="Pfam" id="PF10996">
    <property type="entry name" value="Beta-Casp"/>
    <property type="match status" value="1"/>
</dbReference>
<dbReference type="PANTHER" id="PTHR45922">
    <property type="entry name" value="CLEAVAGE AND POLYADENYLATION SPECIFICITY FACTOR SUBUNIT 2"/>
    <property type="match status" value="1"/>
</dbReference>
<dbReference type="VEuPathDB" id="FungiDB:AB675_9686"/>
<evidence type="ECO:0000256" key="4">
    <source>
        <dbReference type="RuleBase" id="RU365006"/>
    </source>
</evidence>
<dbReference type="PANTHER" id="PTHR45922:SF1">
    <property type="entry name" value="CLEAVAGE AND POLYADENYLATION SPECIFICITY FACTOR SUBUNIT 2"/>
    <property type="match status" value="1"/>
</dbReference>
<sequence>MFTFTPLQGAQSQSRVSQSLLELDGGVKVLVDVGWDERFDTHQLAEIEKHTSTLSFILLTHPTLSHVGAYAHCCKHIPHFSQIPAYATSPVIAFGRTLTQDLYSSSPVAATFIPASASPEDDTAVDSKQRTNILRQAPTVEEINKYFTAITPLKYSQPLQPSASHFSPSLEGLTLTAYNAGHTIGGTIWRIQHGMESIVYAVDWNQARENVIAGASWFGGVGGGEVIEELRKPTALVCSSTGGDKVASLSRQTRDATLLGHIKSCLAKGGSVLIPTDSSARMLELAWILERAWHDGFRESPIKDSKVYMASKSANATLRHARSLLEWMDDSIVREFEGEEETAAKTHRRSGSKQINGNSKPSRPFEFRHVKIVERKTQLDRCLAGQGARVILASDLSLDWGYSKSFLDHIAQSTSNLILLTEKSHSSHVQSTGATIWKWYQERQDGVAVEPSAEVQLEQVHGGGRTMQIQVIENAPLSEQEMQQYQQYLGTQRQMESTMAGDATGDVVNDNLSEESESSSEDESDDEQQGRALNVTNALGHNKSKITLTDEDLGVNILVRKKNTFDFDVRDKRGRNAMFPYSHSKKRGDDFGEFIKPEDFLREEEKEEQDTAGLKSGDIGQKRRWDDRQKAEPARKRRQGPQGEKVEVNNDDSSDDSDESDVEEVEQEGNDGPSKAVFSTKEVTLNCRLAFVDFAGLHDQRSLQMLIPLIGPKKLILTGGSTEETLALAADCQELLGVKVAGEEESSSSEIFTPSQGQMIDASVDTNAWTVKLTRNLVKRLHWQSVKDVGVVTLQGQLRAEMGALNIEDDPKQKKQKLDTDVSRQETPEVTTPNAVPVLDTIPSALAASIRSVAQLSMSAICDWRSCGA</sequence>
<dbReference type="Pfam" id="PF07521">
    <property type="entry name" value="RMMBL"/>
    <property type="match status" value="1"/>
</dbReference>
<proteinExistence type="inferred from homology"/>
<evidence type="ECO:0000259" key="6">
    <source>
        <dbReference type="SMART" id="SM01027"/>
    </source>
</evidence>
<evidence type="ECO:0000256" key="3">
    <source>
        <dbReference type="ARBA" id="ARBA00023242"/>
    </source>
</evidence>
<dbReference type="InterPro" id="IPR011108">
    <property type="entry name" value="RMMBL"/>
</dbReference>
<feature type="region of interest" description="Disordered" evidence="5">
    <location>
        <begin position="599"/>
        <end position="677"/>
    </location>
</feature>
<keyword evidence="2 4" id="KW-0507">mRNA processing</keyword>
<name>A0A0N1NZN9_9EURO</name>
<dbReference type="Pfam" id="PF13299">
    <property type="entry name" value="CPSF100_C"/>
    <property type="match status" value="1"/>
</dbReference>
<evidence type="ECO:0000256" key="1">
    <source>
        <dbReference type="ARBA" id="ARBA00004123"/>
    </source>
</evidence>
<dbReference type="GO" id="GO:0006397">
    <property type="term" value="P:mRNA processing"/>
    <property type="evidence" value="ECO:0007669"/>
    <property type="project" value="UniProtKB-KW"/>
</dbReference>
<dbReference type="RefSeq" id="XP_018002199.1">
    <property type="nucleotide sequence ID" value="XM_018150243.1"/>
</dbReference>
<feature type="compositionally biased region" description="Acidic residues" evidence="5">
    <location>
        <begin position="649"/>
        <end position="669"/>
    </location>
</feature>
<dbReference type="OrthoDB" id="64353at2759"/>
<comment type="similarity">
    <text evidence="4">Belongs to the metallo-beta-lactamase superfamily. RNA-metabolizing metallo-beta-lactamase-like family. CPSF2/YSH1 subfamily.</text>
</comment>
<feature type="compositionally biased region" description="Acidic residues" evidence="5">
    <location>
        <begin position="512"/>
        <end position="527"/>
    </location>
</feature>
<dbReference type="GO" id="GO:0005847">
    <property type="term" value="C:mRNA cleavage and polyadenylation specificity factor complex"/>
    <property type="evidence" value="ECO:0007669"/>
    <property type="project" value="InterPro"/>
</dbReference>
<dbReference type="InterPro" id="IPR001279">
    <property type="entry name" value="Metallo-B-lactamas"/>
</dbReference>
<protein>
    <recommendedName>
        <fullName evidence="4">Cleavage and polyadenylation specificity factor subunit 2</fullName>
    </recommendedName>
    <alternativeName>
        <fullName evidence="4">Cleavage and polyadenylation specificity factor 100 kDa subunit</fullName>
    </alternativeName>
</protein>
<reference evidence="7 8" key="1">
    <citation type="submission" date="2015-06" db="EMBL/GenBank/DDBJ databases">
        <title>Draft genome of the ant-associated black yeast Phialophora attae CBS 131958.</title>
        <authorList>
            <person name="Moreno L.F."/>
            <person name="Stielow B.J."/>
            <person name="de Hoog S."/>
            <person name="Vicente V.A."/>
            <person name="Weiss V.A."/>
            <person name="de Vries M."/>
            <person name="Cruz L.M."/>
            <person name="Souza E.M."/>
        </authorList>
    </citation>
    <scope>NUCLEOTIDE SEQUENCE [LARGE SCALE GENOMIC DNA]</scope>
    <source>
        <strain evidence="7 8">CBS 131958</strain>
    </source>
</reference>
<evidence type="ECO:0000256" key="2">
    <source>
        <dbReference type="ARBA" id="ARBA00022664"/>
    </source>
</evidence>
<dbReference type="InterPro" id="IPR036866">
    <property type="entry name" value="RibonucZ/Hydroxyglut_hydro"/>
</dbReference>
<keyword evidence="8" id="KW-1185">Reference proteome</keyword>
<dbReference type="InterPro" id="IPR027075">
    <property type="entry name" value="CPSF2"/>
</dbReference>
<evidence type="ECO:0000256" key="5">
    <source>
        <dbReference type="SAM" id="MobiDB-lite"/>
    </source>
</evidence>
<dbReference type="CDD" id="cd16293">
    <property type="entry name" value="CPSF2-like_MBL-fold"/>
    <property type="match status" value="1"/>
</dbReference>
<evidence type="ECO:0000313" key="7">
    <source>
        <dbReference type="EMBL" id="KPI42236.1"/>
    </source>
</evidence>
<feature type="region of interest" description="Disordered" evidence="5">
    <location>
        <begin position="340"/>
        <end position="362"/>
    </location>
</feature>
<evidence type="ECO:0000313" key="8">
    <source>
        <dbReference type="Proteomes" id="UP000038010"/>
    </source>
</evidence>
<feature type="compositionally biased region" description="Polar residues" evidence="5">
    <location>
        <begin position="352"/>
        <end position="361"/>
    </location>
</feature>
<dbReference type="Proteomes" id="UP000038010">
    <property type="component" value="Unassembled WGS sequence"/>
</dbReference>
<dbReference type="EMBL" id="LFJN01000007">
    <property type="protein sequence ID" value="KPI42236.1"/>
    <property type="molecule type" value="Genomic_DNA"/>
</dbReference>
<feature type="compositionally biased region" description="Basic and acidic residues" evidence="5">
    <location>
        <begin position="620"/>
        <end position="634"/>
    </location>
</feature>
<dbReference type="InterPro" id="IPR035639">
    <property type="entry name" value="CPSF2_MBL"/>
</dbReference>
<dbReference type="InterPro" id="IPR022712">
    <property type="entry name" value="Beta_Casp"/>
</dbReference>
<gene>
    <name evidence="7" type="ORF">AB675_9686</name>
</gene>
<feature type="region of interest" description="Disordered" evidence="5">
    <location>
        <begin position="502"/>
        <end position="529"/>
    </location>
</feature>
<feature type="compositionally biased region" description="Basic and acidic residues" evidence="5">
    <location>
        <begin position="809"/>
        <end position="827"/>
    </location>
</feature>
<dbReference type="InterPro" id="IPR025069">
    <property type="entry name" value="Cpsf2_C"/>
</dbReference>
<comment type="subcellular location">
    <subcellularLocation>
        <location evidence="1 4">Nucleus</location>
    </subcellularLocation>
</comment>
<keyword evidence="3 4" id="KW-0539">Nucleus</keyword>
<dbReference type="AlphaFoldDB" id="A0A0N1NZN9"/>
<keyword evidence="4" id="KW-0694">RNA-binding</keyword>
<feature type="domain" description="Beta-Casp" evidence="6">
    <location>
        <begin position="282"/>
        <end position="436"/>
    </location>
</feature>
<dbReference type="SUPFAM" id="SSF56281">
    <property type="entry name" value="Metallo-hydrolase/oxidoreductase"/>
    <property type="match status" value="1"/>
</dbReference>
<accession>A0A0N1NZN9</accession>
<dbReference type="GO" id="GO:0003723">
    <property type="term" value="F:RNA binding"/>
    <property type="evidence" value="ECO:0007669"/>
    <property type="project" value="UniProtKB-KW"/>
</dbReference>
<feature type="region of interest" description="Disordered" evidence="5">
    <location>
        <begin position="808"/>
        <end position="832"/>
    </location>
</feature>
<organism evidence="7 8">
    <name type="scientific">Cyphellophora attinorum</name>
    <dbReference type="NCBI Taxonomy" id="1664694"/>
    <lineage>
        <taxon>Eukaryota</taxon>
        <taxon>Fungi</taxon>
        <taxon>Dikarya</taxon>
        <taxon>Ascomycota</taxon>
        <taxon>Pezizomycotina</taxon>
        <taxon>Eurotiomycetes</taxon>
        <taxon>Chaetothyriomycetidae</taxon>
        <taxon>Chaetothyriales</taxon>
        <taxon>Cyphellophoraceae</taxon>
        <taxon>Cyphellophora</taxon>
    </lineage>
</organism>
<comment type="caution">
    <text evidence="7">The sequence shown here is derived from an EMBL/GenBank/DDBJ whole genome shotgun (WGS) entry which is preliminary data.</text>
</comment>